<accession>A0A1W1I3H9</accession>
<name>A0A1W1I3H9_9BACT</name>
<organism evidence="1 2">
    <name type="scientific">Nitrospira japonica</name>
    <dbReference type="NCBI Taxonomy" id="1325564"/>
    <lineage>
        <taxon>Bacteria</taxon>
        <taxon>Pseudomonadati</taxon>
        <taxon>Nitrospirota</taxon>
        <taxon>Nitrospiria</taxon>
        <taxon>Nitrospirales</taxon>
        <taxon>Nitrospiraceae</taxon>
        <taxon>Nitrospira</taxon>
    </lineage>
</organism>
<evidence type="ECO:0000313" key="2">
    <source>
        <dbReference type="Proteomes" id="UP000192042"/>
    </source>
</evidence>
<protein>
    <submittedName>
        <fullName evidence="1">Uncharacterized protein</fullName>
    </submittedName>
</protein>
<gene>
    <name evidence="1" type="ORF">NSJP_1405</name>
</gene>
<dbReference type="EMBL" id="LT828648">
    <property type="protein sequence ID" value="SLM47577.1"/>
    <property type="molecule type" value="Genomic_DNA"/>
</dbReference>
<dbReference type="KEGG" id="nja:NSJP_1405"/>
<keyword evidence="2" id="KW-1185">Reference proteome</keyword>
<dbReference type="Proteomes" id="UP000192042">
    <property type="component" value="Chromosome I"/>
</dbReference>
<dbReference type="AlphaFoldDB" id="A0A1W1I3H9"/>
<reference evidence="1 2" key="1">
    <citation type="submission" date="2017-03" db="EMBL/GenBank/DDBJ databases">
        <authorList>
            <person name="Afonso C.L."/>
            <person name="Miller P.J."/>
            <person name="Scott M.A."/>
            <person name="Spackman E."/>
            <person name="Goraichik I."/>
            <person name="Dimitrov K.M."/>
            <person name="Suarez D.L."/>
            <person name="Swayne D.E."/>
        </authorList>
    </citation>
    <scope>NUCLEOTIDE SEQUENCE [LARGE SCALE GENOMIC DNA]</scope>
    <source>
        <strain evidence="1">Genome sequencing of Nitrospira japonica strain NJ11</strain>
    </source>
</reference>
<sequence length="106" mass="12091">MLENIGDCRCRGNRFDGTLGQSSVVGWKGLQNRLNLTGFSMAYWYASITSMPSIHDERTGRIGRERLRRRGLTGTRPLPIMHRSFANDRRIQGVLGCHLPFNSRQI</sequence>
<proteinExistence type="predicted"/>
<dbReference type="STRING" id="1325564.NSJP_1405"/>
<evidence type="ECO:0000313" key="1">
    <source>
        <dbReference type="EMBL" id="SLM47577.1"/>
    </source>
</evidence>